<dbReference type="PROSITE" id="PS50240">
    <property type="entry name" value="TRYPSIN_DOM"/>
    <property type="match status" value="1"/>
</dbReference>
<dbReference type="InterPro" id="IPR001254">
    <property type="entry name" value="Trypsin_dom"/>
</dbReference>
<feature type="domain" description="Peptidase S1" evidence="2">
    <location>
        <begin position="21"/>
        <end position="286"/>
    </location>
</feature>
<dbReference type="InterPro" id="IPR009003">
    <property type="entry name" value="Peptidase_S1_PA"/>
</dbReference>
<dbReference type="OrthoDB" id="6380398at2759"/>
<dbReference type="GO" id="GO:0006508">
    <property type="term" value="P:proteolysis"/>
    <property type="evidence" value="ECO:0007669"/>
    <property type="project" value="InterPro"/>
</dbReference>
<evidence type="ECO:0000256" key="1">
    <source>
        <dbReference type="SAM" id="SignalP"/>
    </source>
</evidence>
<dbReference type="GO" id="GO:0004252">
    <property type="term" value="F:serine-type endopeptidase activity"/>
    <property type="evidence" value="ECO:0007669"/>
    <property type="project" value="InterPro"/>
</dbReference>
<organism evidence="3 4">
    <name type="scientific">Cimex lectularius</name>
    <name type="common">Bed bug</name>
    <name type="synonym">Acanthia lectularia</name>
    <dbReference type="NCBI Taxonomy" id="79782"/>
    <lineage>
        <taxon>Eukaryota</taxon>
        <taxon>Metazoa</taxon>
        <taxon>Ecdysozoa</taxon>
        <taxon>Arthropoda</taxon>
        <taxon>Hexapoda</taxon>
        <taxon>Insecta</taxon>
        <taxon>Pterygota</taxon>
        <taxon>Neoptera</taxon>
        <taxon>Paraneoptera</taxon>
        <taxon>Hemiptera</taxon>
        <taxon>Heteroptera</taxon>
        <taxon>Panheteroptera</taxon>
        <taxon>Cimicomorpha</taxon>
        <taxon>Cimicidae</taxon>
        <taxon>Cimex</taxon>
    </lineage>
</organism>
<keyword evidence="4" id="KW-1185">Reference proteome</keyword>
<dbReference type="InterPro" id="IPR043504">
    <property type="entry name" value="Peptidase_S1_PA_chymotrypsin"/>
</dbReference>
<evidence type="ECO:0000313" key="4">
    <source>
        <dbReference type="Proteomes" id="UP000494040"/>
    </source>
</evidence>
<feature type="chain" id="PRO_5035308646" description="Peptidase S1 domain-containing protein" evidence="1">
    <location>
        <begin position="25"/>
        <end position="347"/>
    </location>
</feature>
<sequence>MLSAQRNTLSVLIALDMIIFFSNGANDDNYVTIYEPLPGEIPFLISLMSKLEEEFYCIGVLITRWHSMTSCSCLTSPTQASRQSRLNLDDLIIVAGITTLRNAKRKGVTRKVKLLIVHPGCEKYGNFIKYDLGIAISETPFDLGKFVHTAKLPFRVESDKPYRFKQMLFANYSVHHRTQLATSLISWSGENEDNQKLKIVRLVVLNSIESGYFRIHKDQRDKDQTQYTLVSFKSPFCPNFDEAALFSDGQVFFGVVTGLKSRLCNHSEILFTRADYVLEWIVHVISKGNIALIQRITLDTVGDFSSLQSRDGEVQFGLYPSFWYTYPRWLGLPGEFRPSSIYIAEFK</sequence>
<evidence type="ECO:0000313" key="3">
    <source>
        <dbReference type="EnsemblMetazoa" id="XP_014253669.1"/>
    </source>
</evidence>
<dbReference type="AlphaFoldDB" id="A0A8I6S0L6"/>
<proteinExistence type="predicted"/>
<dbReference type="KEGG" id="clec:106668959"/>
<dbReference type="SUPFAM" id="SSF50494">
    <property type="entry name" value="Trypsin-like serine proteases"/>
    <property type="match status" value="1"/>
</dbReference>
<reference evidence="3" key="1">
    <citation type="submission" date="2022-01" db="UniProtKB">
        <authorList>
            <consortium name="EnsemblMetazoa"/>
        </authorList>
    </citation>
    <scope>IDENTIFICATION</scope>
</reference>
<dbReference type="RefSeq" id="XP_014253669.1">
    <property type="nucleotide sequence ID" value="XM_014398183.2"/>
</dbReference>
<dbReference type="Gene3D" id="2.40.10.10">
    <property type="entry name" value="Trypsin-like serine proteases"/>
    <property type="match status" value="1"/>
</dbReference>
<evidence type="ECO:0000259" key="2">
    <source>
        <dbReference type="PROSITE" id="PS50240"/>
    </source>
</evidence>
<dbReference type="GeneID" id="106668959"/>
<name>A0A8I6S0L6_CIMLE</name>
<dbReference type="EnsemblMetazoa" id="XM_014398183.2">
    <property type="protein sequence ID" value="XP_014253669.1"/>
    <property type="gene ID" value="LOC106668959"/>
</dbReference>
<feature type="signal peptide" evidence="1">
    <location>
        <begin position="1"/>
        <end position="24"/>
    </location>
</feature>
<keyword evidence="1" id="KW-0732">Signal</keyword>
<protein>
    <recommendedName>
        <fullName evidence="2">Peptidase S1 domain-containing protein</fullName>
    </recommendedName>
</protein>
<accession>A0A8I6S0L6</accession>
<dbReference type="Proteomes" id="UP000494040">
    <property type="component" value="Unassembled WGS sequence"/>
</dbReference>